<dbReference type="InterPro" id="IPR000008">
    <property type="entry name" value="C2_dom"/>
</dbReference>
<dbReference type="InterPro" id="IPR035892">
    <property type="entry name" value="C2_domain_sf"/>
</dbReference>
<gene>
    <name evidence="2" type="ORF">LVIROSA_LOCUS31060</name>
</gene>
<organism evidence="2 3">
    <name type="scientific">Lactuca virosa</name>
    <dbReference type="NCBI Taxonomy" id="75947"/>
    <lineage>
        <taxon>Eukaryota</taxon>
        <taxon>Viridiplantae</taxon>
        <taxon>Streptophyta</taxon>
        <taxon>Embryophyta</taxon>
        <taxon>Tracheophyta</taxon>
        <taxon>Spermatophyta</taxon>
        <taxon>Magnoliopsida</taxon>
        <taxon>eudicotyledons</taxon>
        <taxon>Gunneridae</taxon>
        <taxon>Pentapetalae</taxon>
        <taxon>asterids</taxon>
        <taxon>campanulids</taxon>
        <taxon>Asterales</taxon>
        <taxon>Asteraceae</taxon>
        <taxon>Cichorioideae</taxon>
        <taxon>Cichorieae</taxon>
        <taxon>Lactucinae</taxon>
        <taxon>Lactuca</taxon>
    </lineage>
</organism>
<name>A0AAU9P593_9ASTR</name>
<proteinExistence type="predicted"/>
<dbReference type="Gene3D" id="2.60.40.150">
    <property type="entry name" value="C2 domain"/>
    <property type="match status" value="1"/>
</dbReference>
<dbReference type="SUPFAM" id="SSF49562">
    <property type="entry name" value="C2 domain (Calcium/lipid-binding domain, CaLB)"/>
    <property type="match status" value="1"/>
</dbReference>
<dbReference type="SMART" id="SM00239">
    <property type="entry name" value="C2"/>
    <property type="match status" value="1"/>
</dbReference>
<dbReference type="PANTHER" id="PTHR32246">
    <property type="entry name" value="INGRESSION PROTEIN FIC1"/>
    <property type="match status" value="1"/>
</dbReference>
<dbReference type="Proteomes" id="UP001157418">
    <property type="component" value="Unassembled WGS sequence"/>
</dbReference>
<protein>
    <recommendedName>
        <fullName evidence="1">C2 domain-containing protein</fullName>
    </recommendedName>
</protein>
<comment type="caution">
    <text evidence="2">The sequence shown here is derived from an EMBL/GenBank/DDBJ whole genome shotgun (WGS) entry which is preliminary data.</text>
</comment>
<evidence type="ECO:0000259" key="1">
    <source>
        <dbReference type="PROSITE" id="PS50004"/>
    </source>
</evidence>
<dbReference type="Pfam" id="PF00168">
    <property type="entry name" value="C2"/>
    <property type="match status" value="1"/>
</dbReference>
<feature type="domain" description="C2" evidence="1">
    <location>
        <begin position="1"/>
        <end position="107"/>
    </location>
</feature>
<dbReference type="PROSITE" id="PS50004">
    <property type="entry name" value="C2"/>
    <property type="match status" value="1"/>
</dbReference>
<accession>A0AAU9P593</accession>
<sequence length="107" mass="12114">MESTKRLEVVLHSGRGLRDVKHLRPMDPYAKVWIAGDGKESKQRTPIARKGACNPKWECCMHFDISSVSTDYILFFQIKHSGTLCDRRIGEVQVRFADLLAVGISIP</sequence>
<evidence type="ECO:0000313" key="3">
    <source>
        <dbReference type="Proteomes" id="UP001157418"/>
    </source>
</evidence>
<dbReference type="AlphaFoldDB" id="A0AAU9P593"/>
<evidence type="ECO:0000313" key="2">
    <source>
        <dbReference type="EMBL" id="CAH1445291.1"/>
    </source>
</evidence>
<reference evidence="2 3" key="1">
    <citation type="submission" date="2022-01" db="EMBL/GenBank/DDBJ databases">
        <authorList>
            <person name="Xiong W."/>
            <person name="Schranz E."/>
        </authorList>
    </citation>
    <scope>NUCLEOTIDE SEQUENCE [LARGE SCALE GENOMIC DNA]</scope>
</reference>
<dbReference type="PANTHER" id="PTHR32246:SF124">
    <property type="entry name" value="C2 DOMAIN-CONTAINING PROTEIN"/>
    <property type="match status" value="1"/>
</dbReference>
<dbReference type="EMBL" id="CAKMRJ010005523">
    <property type="protein sequence ID" value="CAH1445291.1"/>
    <property type="molecule type" value="Genomic_DNA"/>
</dbReference>
<keyword evidence="3" id="KW-1185">Reference proteome</keyword>